<dbReference type="SUPFAM" id="SSF100950">
    <property type="entry name" value="NagB/RpiA/CoA transferase-like"/>
    <property type="match status" value="1"/>
</dbReference>
<dbReference type="GO" id="GO:0003677">
    <property type="term" value="F:DNA binding"/>
    <property type="evidence" value="ECO:0007669"/>
    <property type="project" value="UniProtKB-KW"/>
</dbReference>
<dbReference type="InterPro" id="IPR036390">
    <property type="entry name" value="WH_DNA-bd_sf"/>
</dbReference>
<evidence type="ECO:0000259" key="5">
    <source>
        <dbReference type="PROSITE" id="PS51000"/>
    </source>
</evidence>
<keyword evidence="4" id="KW-0804">Transcription</keyword>
<dbReference type="EMBL" id="CP036299">
    <property type="protein sequence ID" value="QDV30674.1"/>
    <property type="molecule type" value="Genomic_DNA"/>
</dbReference>
<evidence type="ECO:0000256" key="2">
    <source>
        <dbReference type="ARBA" id="ARBA00023015"/>
    </source>
</evidence>
<gene>
    <name evidence="6" type="primary">glpR</name>
    <name evidence="6" type="ORF">Spb1_26080</name>
</gene>
<dbReference type="OrthoDB" id="9797223at2"/>
<dbReference type="PANTHER" id="PTHR30363:SF4">
    <property type="entry name" value="GLYCEROL-3-PHOSPHATE REGULON REPRESSOR"/>
    <property type="match status" value="1"/>
</dbReference>
<dbReference type="RefSeq" id="WP_145300396.1">
    <property type="nucleotide sequence ID" value="NZ_CP036299.1"/>
</dbReference>
<name>A0A518GQ53_9PLAN</name>
<dbReference type="PROSITE" id="PS00894">
    <property type="entry name" value="HTH_DEOR_1"/>
    <property type="match status" value="1"/>
</dbReference>
<keyword evidence="3" id="KW-0238">DNA-binding</keyword>
<dbReference type="Proteomes" id="UP000315349">
    <property type="component" value="Chromosome"/>
</dbReference>
<dbReference type="InterPro" id="IPR001034">
    <property type="entry name" value="DeoR_HTH"/>
</dbReference>
<dbReference type="AlphaFoldDB" id="A0A518GQ53"/>
<dbReference type="SMART" id="SM00420">
    <property type="entry name" value="HTH_DEOR"/>
    <property type="match status" value="1"/>
</dbReference>
<reference evidence="6 7" key="1">
    <citation type="submission" date="2019-02" db="EMBL/GenBank/DDBJ databases">
        <title>Deep-cultivation of Planctomycetes and their phenomic and genomic characterization uncovers novel biology.</title>
        <authorList>
            <person name="Wiegand S."/>
            <person name="Jogler M."/>
            <person name="Boedeker C."/>
            <person name="Pinto D."/>
            <person name="Vollmers J."/>
            <person name="Rivas-Marin E."/>
            <person name="Kohn T."/>
            <person name="Peeters S.H."/>
            <person name="Heuer A."/>
            <person name="Rast P."/>
            <person name="Oberbeckmann S."/>
            <person name="Bunk B."/>
            <person name="Jeske O."/>
            <person name="Meyerdierks A."/>
            <person name="Storesund J.E."/>
            <person name="Kallscheuer N."/>
            <person name="Luecker S."/>
            <person name="Lage O.M."/>
            <person name="Pohl T."/>
            <person name="Merkel B.J."/>
            <person name="Hornburger P."/>
            <person name="Mueller R.-W."/>
            <person name="Bruemmer F."/>
            <person name="Labrenz M."/>
            <person name="Spormann A.M."/>
            <person name="Op den Camp H."/>
            <person name="Overmann J."/>
            <person name="Amann R."/>
            <person name="Jetten M.S.M."/>
            <person name="Mascher T."/>
            <person name="Medema M.H."/>
            <person name="Devos D.P."/>
            <person name="Kaster A.-K."/>
            <person name="Ovreas L."/>
            <person name="Rohde M."/>
            <person name="Galperin M.Y."/>
            <person name="Jogler C."/>
        </authorList>
    </citation>
    <scope>NUCLEOTIDE SEQUENCE [LARGE SCALE GENOMIC DNA]</scope>
    <source>
        <strain evidence="6 7">Spb1</strain>
    </source>
</reference>
<keyword evidence="2" id="KW-0805">Transcription regulation</keyword>
<dbReference type="Pfam" id="PF00455">
    <property type="entry name" value="DeoRC"/>
    <property type="match status" value="1"/>
</dbReference>
<dbReference type="Pfam" id="PF08220">
    <property type="entry name" value="HTH_DeoR"/>
    <property type="match status" value="1"/>
</dbReference>
<evidence type="ECO:0000256" key="4">
    <source>
        <dbReference type="ARBA" id="ARBA00023163"/>
    </source>
</evidence>
<dbReference type="PANTHER" id="PTHR30363">
    <property type="entry name" value="HTH-TYPE TRANSCRIPTIONAL REGULATOR SRLR-RELATED"/>
    <property type="match status" value="1"/>
</dbReference>
<evidence type="ECO:0000256" key="1">
    <source>
        <dbReference type="ARBA" id="ARBA00022491"/>
    </source>
</evidence>
<dbReference type="KEGG" id="peh:Spb1_26080"/>
<dbReference type="InterPro" id="IPR014036">
    <property type="entry name" value="DeoR-like_C"/>
</dbReference>
<proteinExistence type="predicted"/>
<keyword evidence="7" id="KW-1185">Reference proteome</keyword>
<dbReference type="Gene3D" id="1.10.10.10">
    <property type="entry name" value="Winged helix-like DNA-binding domain superfamily/Winged helix DNA-binding domain"/>
    <property type="match status" value="1"/>
</dbReference>
<evidence type="ECO:0000313" key="7">
    <source>
        <dbReference type="Proteomes" id="UP000315349"/>
    </source>
</evidence>
<feature type="domain" description="HTH deoR-type" evidence="5">
    <location>
        <begin position="3"/>
        <end position="58"/>
    </location>
</feature>
<organism evidence="6 7">
    <name type="scientific">Planctopirus ephydatiae</name>
    <dbReference type="NCBI Taxonomy" id="2528019"/>
    <lineage>
        <taxon>Bacteria</taxon>
        <taxon>Pseudomonadati</taxon>
        <taxon>Planctomycetota</taxon>
        <taxon>Planctomycetia</taxon>
        <taxon>Planctomycetales</taxon>
        <taxon>Planctomycetaceae</taxon>
        <taxon>Planctopirus</taxon>
    </lineage>
</organism>
<dbReference type="InterPro" id="IPR050313">
    <property type="entry name" value="Carb_Metab_HTH_regulators"/>
</dbReference>
<sequence>MLLDQRRRHVLELIEEKGFISLHELATKTGVSESTLRRDLEYLDGIRQVRRTRGGAAYVGESVVSLEERSVTSLVEKQRIARSISETIGSGETVLLDGGTTTLEVARALIGKELQVVTNSLAIANLLVNSPGVELIFLGGYLHPKTGVTLGPLLNLALSQLQVPRMVFSVGGVTEKGLFNSNTLLVEAERRMIDAAERVVLAVDSRKFGKAALSPLCPLDRVHEIVTDEGIPEDWRKRIEDLGIELLIA</sequence>
<dbReference type="PROSITE" id="PS51000">
    <property type="entry name" value="HTH_DEOR_2"/>
    <property type="match status" value="1"/>
</dbReference>
<keyword evidence="1" id="KW-0678">Repressor</keyword>
<evidence type="ECO:0000256" key="3">
    <source>
        <dbReference type="ARBA" id="ARBA00023125"/>
    </source>
</evidence>
<dbReference type="InterPro" id="IPR037171">
    <property type="entry name" value="NagB/RpiA_transferase-like"/>
</dbReference>
<evidence type="ECO:0000313" key="6">
    <source>
        <dbReference type="EMBL" id="QDV30674.1"/>
    </source>
</evidence>
<dbReference type="InterPro" id="IPR018356">
    <property type="entry name" value="Tscrpt_reg_HTH_DeoR_CS"/>
</dbReference>
<dbReference type="InterPro" id="IPR036388">
    <property type="entry name" value="WH-like_DNA-bd_sf"/>
</dbReference>
<accession>A0A518GQ53</accession>
<protein>
    <submittedName>
        <fullName evidence="6">Glycerol-3-phosphate regulon repressor</fullName>
    </submittedName>
</protein>
<dbReference type="GO" id="GO:0003700">
    <property type="term" value="F:DNA-binding transcription factor activity"/>
    <property type="evidence" value="ECO:0007669"/>
    <property type="project" value="InterPro"/>
</dbReference>
<dbReference type="SMART" id="SM01134">
    <property type="entry name" value="DeoRC"/>
    <property type="match status" value="1"/>
</dbReference>
<dbReference type="SUPFAM" id="SSF46785">
    <property type="entry name" value="Winged helix' DNA-binding domain"/>
    <property type="match status" value="1"/>
</dbReference>